<feature type="region of interest" description="Disordered" evidence="1">
    <location>
        <begin position="210"/>
        <end position="241"/>
    </location>
</feature>
<evidence type="ECO:0000313" key="4">
    <source>
        <dbReference type="EMBL" id="TVO36238.1"/>
    </source>
</evidence>
<dbReference type="InterPro" id="IPR025194">
    <property type="entry name" value="RodZ-like_C"/>
</dbReference>
<feature type="region of interest" description="Disordered" evidence="1">
    <location>
        <begin position="182"/>
        <end position="201"/>
    </location>
</feature>
<sequence>MSTENNELEQKSDNHKILPGEILRQRREELGLTQKDISERLRLKVSVIENIESNHFDSHHVATFIRGYFRSYAKAVGIKEKDILAALEESGRGQHKEQPMHSFSQKTKKQQHDNRIMRLTWGILVVIIGISSVWWWQNHQLDTLSPSSLSSQQQENAVSEPEQVEGAPKELASEEDVIAELSTPSELGSTEAGDNQPEVDTQSEAIETEQVSLGDNAVESSETVGSTQAESQDVAQDSTQQQTDNVLAMNFKDDCWIQVKDSSGSVLATGLKKAGESLTLTGKAPYSIILGAPEGVSISLAEEPVDLSKYTPGKVARLTLP</sequence>
<dbReference type="SUPFAM" id="SSF47413">
    <property type="entry name" value="lambda repressor-like DNA-binding domains"/>
    <property type="match status" value="1"/>
</dbReference>
<dbReference type="Pfam" id="PF13413">
    <property type="entry name" value="HTH_25"/>
    <property type="match status" value="1"/>
</dbReference>
<organism evidence="4 5">
    <name type="scientific">Vibrio algivorus</name>
    <dbReference type="NCBI Taxonomy" id="1667024"/>
    <lineage>
        <taxon>Bacteria</taxon>
        <taxon>Pseudomonadati</taxon>
        <taxon>Pseudomonadota</taxon>
        <taxon>Gammaproteobacteria</taxon>
        <taxon>Vibrionales</taxon>
        <taxon>Vibrionaceae</taxon>
        <taxon>Vibrio</taxon>
    </lineage>
</organism>
<dbReference type="InterPro" id="IPR001387">
    <property type="entry name" value="Cro/C1-type_HTH"/>
</dbReference>
<dbReference type="NCBIfam" id="NF008109">
    <property type="entry name" value="PRK10856.1"/>
    <property type="match status" value="1"/>
</dbReference>
<evidence type="ECO:0000256" key="1">
    <source>
        <dbReference type="SAM" id="MobiDB-lite"/>
    </source>
</evidence>
<dbReference type="Proteomes" id="UP000319828">
    <property type="component" value="Unassembled WGS sequence"/>
</dbReference>
<accession>A0A557P6F6</accession>
<reference evidence="4 5" key="1">
    <citation type="submission" date="2019-07" db="EMBL/GenBank/DDBJ databases">
        <title>The draft genome sequence of Vibrio algivorus M1486.</title>
        <authorList>
            <person name="Meng X."/>
        </authorList>
    </citation>
    <scope>NUCLEOTIDE SEQUENCE [LARGE SCALE GENOMIC DNA]</scope>
    <source>
        <strain evidence="4 5">M1486</strain>
    </source>
</reference>
<feature type="domain" description="HTH cro/C1-type" evidence="3">
    <location>
        <begin position="23"/>
        <end position="54"/>
    </location>
</feature>
<evidence type="ECO:0000313" key="5">
    <source>
        <dbReference type="Proteomes" id="UP000319828"/>
    </source>
</evidence>
<dbReference type="PANTHER" id="PTHR34475:SF1">
    <property type="entry name" value="CYTOSKELETON PROTEIN RODZ"/>
    <property type="match status" value="1"/>
</dbReference>
<evidence type="ECO:0000256" key="2">
    <source>
        <dbReference type="SAM" id="Phobius"/>
    </source>
</evidence>
<protein>
    <submittedName>
        <fullName evidence="4">Cytoskeleton protein RodZ</fullName>
    </submittedName>
</protein>
<gene>
    <name evidence="4" type="primary">rodZ</name>
    <name evidence="4" type="ORF">FOF44_10030</name>
</gene>
<dbReference type="InterPro" id="IPR010982">
    <property type="entry name" value="Lambda_DNA-bd_dom_sf"/>
</dbReference>
<keyword evidence="2" id="KW-1133">Transmembrane helix</keyword>
<keyword evidence="2" id="KW-0472">Membrane</keyword>
<dbReference type="PANTHER" id="PTHR34475">
    <property type="match status" value="1"/>
</dbReference>
<comment type="caution">
    <text evidence="4">The sequence shown here is derived from an EMBL/GenBank/DDBJ whole genome shotgun (WGS) entry which is preliminary data.</text>
</comment>
<dbReference type="CDD" id="cd00093">
    <property type="entry name" value="HTH_XRE"/>
    <property type="match status" value="1"/>
</dbReference>
<feature type="transmembrane region" description="Helical" evidence="2">
    <location>
        <begin position="116"/>
        <end position="136"/>
    </location>
</feature>
<dbReference type="RefSeq" id="WP_144388250.1">
    <property type="nucleotide sequence ID" value="NZ_CANNCB010000006.1"/>
</dbReference>
<dbReference type="PROSITE" id="PS50943">
    <property type="entry name" value="HTH_CROC1"/>
    <property type="match status" value="1"/>
</dbReference>
<feature type="compositionally biased region" description="Low complexity" evidence="1">
    <location>
        <begin position="145"/>
        <end position="154"/>
    </location>
</feature>
<feature type="region of interest" description="Disordered" evidence="1">
    <location>
        <begin position="145"/>
        <end position="172"/>
    </location>
</feature>
<dbReference type="Gene3D" id="1.10.260.40">
    <property type="entry name" value="lambda repressor-like DNA-binding domains"/>
    <property type="match status" value="1"/>
</dbReference>
<dbReference type="OrthoDB" id="9790252at2"/>
<name>A0A557P6F6_9VIBR</name>
<dbReference type="EMBL" id="VMKJ01000018">
    <property type="protein sequence ID" value="TVO36238.1"/>
    <property type="molecule type" value="Genomic_DNA"/>
</dbReference>
<dbReference type="InterPro" id="IPR050400">
    <property type="entry name" value="Bact_Cytoskel_RodZ"/>
</dbReference>
<proteinExistence type="predicted"/>
<dbReference type="GO" id="GO:0003677">
    <property type="term" value="F:DNA binding"/>
    <property type="evidence" value="ECO:0007669"/>
    <property type="project" value="InterPro"/>
</dbReference>
<dbReference type="Pfam" id="PF13464">
    <property type="entry name" value="RodZ_C"/>
    <property type="match status" value="1"/>
</dbReference>
<dbReference type="AlphaFoldDB" id="A0A557P6F6"/>
<evidence type="ECO:0000259" key="3">
    <source>
        <dbReference type="PROSITE" id="PS50943"/>
    </source>
</evidence>
<keyword evidence="2" id="KW-0812">Transmembrane</keyword>